<sequence>MLKLNLIRSQLTKLPTQYLKAHYSSSNPFPPSPGPIPLGDKAQQKEMEEVFKAAQEKLNNMPVNEVNEADEEVFVNSETGEVGGPKGKEPTRYGDWERNGRVYDF</sequence>
<dbReference type="STRING" id="796925.A0A137NPT9"/>
<evidence type="ECO:0000313" key="3">
    <source>
        <dbReference type="EMBL" id="KXN64763.1"/>
    </source>
</evidence>
<organism evidence="3 4">
    <name type="scientific">Conidiobolus coronatus (strain ATCC 28846 / CBS 209.66 / NRRL 28638)</name>
    <name type="common">Delacroixia coronata</name>
    <dbReference type="NCBI Taxonomy" id="796925"/>
    <lineage>
        <taxon>Eukaryota</taxon>
        <taxon>Fungi</taxon>
        <taxon>Fungi incertae sedis</taxon>
        <taxon>Zoopagomycota</taxon>
        <taxon>Entomophthoromycotina</taxon>
        <taxon>Entomophthoromycetes</taxon>
        <taxon>Entomophthorales</taxon>
        <taxon>Ancylistaceae</taxon>
        <taxon>Conidiobolus</taxon>
    </lineage>
</organism>
<dbReference type="OMA" id="IHDDAIK"/>
<proteinExistence type="inferred from homology"/>
<gene>
    <name evidence="3" type="ORF">CONCODRAFT_157727</name>
</gene>
<dbReference type="PANTHER" id="PTHR28524:SF3">
    <property type="entry name" value="SUCCINATE DEHYDROGENASE ASSEMBLY FACTOR 4, MITOCHONDRIAL"/>
    <property type="match status" value="1"/>
</dbReference>
<dbReference type="Pfam" id="PF07896">
    <property type="entry name" value="DUF1674"/>
    <property type="match status" value="1"/>
</dbReference>
<dbReference type="GO" id="GO:0005739">
    <property type="term" value="C:mitochondrion"/>
    <property type="evidence" value="ECO:0007669"/>
    <property type="project" value="TreeGrafter"/>
</dbReference>
<protein>
    <recommendedName>
        <fullName evidence="2">Succinate dehydrogenase assembly factor 4, mitochondrial</fullName>
    </recommendedName>
</protein>
<dbReference type="OrthoDB" id="201362at2759"/>
<evidence type="ECO:0000256" key="1">
    <source>
        <dbReference type="ARBA" id="ARBA00005701"/>
    </source>
</evidence>
<dbReference type="InterPro" id="IPR012875">
    <property type="entry name" value="SDHF4"/>
</dbReference>
<accession>A0A137NPT9</accession>
<dbReference type="PANTHER" id="PTHR28524">
    <property type="entry name" value="SUCCINATE DEHYDROGENASE ASSEMBLY FACTOR 4, MITOCHONDRIAL"/>
    <property type="match status" value="1"/>
</dbReference>
<dbReference type="AlphaFoldDB" id="A0A137NPT9"/>
<dbReference type="GO" id="GO:0034553">
    <property type="term" value="P:mitochondrial respiratory chain complex II assembly"/>
    <property type="evidence" value="ECO:0007669"/>
    <property type="project" value="TreeGrafter"/>
</dbReference>
<evidence type="ECO:0000256" key="2">
    <source>
        <dbReference type="ARBA" id="ARBA00022170"/>
    </source>
</evidence>
<keyword evidence="4" id="KW-1185">Reference proteome</keyword>
<dbReference type="EMBL" id="KQ965195">
    <property type="protein sequence ID" value="KXN64763.1"/>
    <property type="molecule type" value="Genomic_DNA"/>
</dbReference>
<comment type="similarity">
    <text evidence="1">Belongs to the SDHAF4 family.</text>
</comment>
<reference evidence="3 4" key="1">
    <citation type="journal article" date="2015" name="Genome Biol. Evol.">
        <title>Phylogenomic analyses indicate that early fungi evolved digesting cell walls of algal ancestors of land plants.</title>
        <authorList>
            <person name="Chang Y."/>
            <person name="Wang S."/>
            <person name="Sekimoto S."/>
            <person name="Aerts A.L."/>
            <person name="Choi C."/>
            <person name="Clum A."/>
            <person name="LaButti K.M."/>
            <person name="Lindquist E.A."/>
            <person name="Yee Ngan C."/>
            <person name="Ohm R.A."/>
            <person name="Salamov A.A."/>
            <person name="Grigoriev I.V."/>
            <person name="Spatafora J.W."/>
            <person name="Berbee M.L."/>
        </authorList>
    </citation>
    <scope>NUCLEOTIDE SEQUENCE [LARGE SCALE GENOMIC DNA]</scope>
    <source>
        <strain evidence="3 4">NRRL 28638</strain>
    </source>
</reference>
<evidence type="ECO:0000313" key="4">
    <source>
        <dbReference type="Proteomes" id="UP000070444"/>
    </source>
</evidence>
<name>A0A137NPT9_CONC2</name>
<dbReference type="Proteomes" id="UP000070444">
    <property type="component" value="Unassembled WGS sequence"/>
</dbReference>